<dbReference type="Proteomes" id="UP001175211">
    <property type="component" value="Unassembled WGS sequence"/>
</dbReference>
<comment type="caution">
    <text evidence="1">The sequence shown here is derived from an EMBL/GenBank/DDBJ whole genome shotgun (WGS) entry which is preliminary data.</text>
</comment>
<dbReference type="RefSeq" id="XP_060324312.1">
    <property type="nucleotide sequence ID" value="XM_060478341.1"/>
</dbReference>
<name>A0AA39JJI7_ARMTA</name>
<dbReference type="GeneID" id="85361889"/>
<dbReference type="SUPFAM" id="SSF56112">
    <property type="entry name" value="Protein kinase-like (PK-like)"/>
    <property type="match status" value="1"/>
</dbReference>
<dbReference type="Gene3D" id="1.10.510.10">
    <property type="entry name" value="Transferase(Phosphotransferase) domain 1"/>
    <property type="match status" value="1"/>
</dbReference>
<evidence type="ECO:0008006" key="3">
    <source>
        <dbReference type="Google" id="ProtNLM"/>
    </source>
</evidence>
<proteinExistence type="predicted"/>
<sequence>MFIGPISPEPLFWTEDSRYPVFSFEFDWRDPEQLSQYCRNLERLRDVSSNCPLGSGYSLIVTIPARPAPAPPNHRTLPQFALEGGSLQLILKTGLQIGPEWWANVWLVKVQKPGELFPWKYRVKDPSRPCAHIPTWTAEVTTQWFRTITGTIWQLPMPNGELAYVLLFEYIEGESVEKWRESYPRHHREGDSLSRPLDRDYLLKAKTLYISMLRGFNQINEQGVIHYDVHSANMIITKDWQIVVIGFRRACIHVPLQDAKEGSNAFNAVESLLACCEEHRVTLQKWSGTELPDRLLRPRHFYFPND</sequence>
<reference evidence="1" key="1">
    <citation type="submission" date="2023-06" db="EMBL/GenBank/DDBJ databases">
        <authorList>
            <consortium name="Lawrence Berkeley National Laboratory"/>
            <person name="Ahrendt S."/>
            <person name="Sahu N."/>
            <person name="Indic B."/>
            <person name="Wong-Bajracharya J."/>
            <person name="Merenyi Z."/>
            <person name="Ke H.-M."/>
            <person name="Monk M."/>
            <person name="Kocsube S."/>
            <person name="Drula E."/>
            <person name="Lipzen A."/>
            <person name="Balint B."/>
            <person name="Henrissat B."/>
            <person name="Andreopoulos B."/>
            <person name="Martin F.M."/>
            <person name="Harder C.B."/>
            <person name="Rigling D."/>
            <person name="Ford K.L."/>
            <person name="Foster G.D."/>
            <person name="Pangilinan J."/>
            <person name="Papanicolaou A."/>
            <person name="Barry K."/>
            <person name="LaButti K."/>
            <person name="Viragh M."/>
            <person name="Koriabine M."/>
            <person name="Yan M."/>
            <person name="Riley R."/>
            <person name="Champramary S."/>
            <person name="Plett K.L."/>
            <person name="Tsai I.J."/>
            <person name="Slot J."/>
            <person name="Sipos G."/>
            <person name="Plett J."/>
            <person name="Nagy L.G."/>
            <person name="Grigoriev I.V."/>
        </authorList>
    </citation>
    <scope>NUCLEOTIDE SEQUENCE</scope>
    <source>
        <strain evidence="1">CCBAS 213</strain>
    </source>
</reference>
<dbReference type="EMBL" id="JAUEPS010000064">
    <property type="protein sequence ID" value="KAK0442494.1"/>
    <property type="molecule type" value="Genomic_DNA"/>
</dbReference>
<organism evidence="1 2">
    <name type="scientific">Armillaria tabescens</name>
    <name type="common">Ringless honey mushroom</name>
    <name type="synonym">Agaricus tabescens</name>
    <dbReference type="NCBI Taxonomy" id="1929756"/>
    <lineage>
        <taxon>Eukaryota</taxon>
        <taxon>Fungi</taxon>
        <taxon>Dikarya</taxon>
        <taxon>Basidiomycota</taxon>
        <taxon>Agaricomycotina</taxon>
        <taxon>Agaricomycetes</taxon>
        <taxon>Agaricomycetidae</taxon>
        <taxon>Agaricales</taxon>
        <taxon>Marasmiineae</taxon>
        <taxon>Physalacriaceae</taxon>
        <taxon>Desarmillaria</taxon>
    </lineage>
</organism>
<dbReference type="AlphaFoldDB" id="A0AA39JJI7"/>
<evidence type="ECO:0000313" key="1">
    <source>
        <dbReference type="EMBL" id="KAK0442494.1"/>
    </source>
</evidence>
<accession>A0AA39JJI7</accession>
<gene>
    <name evidence="1" type="ORF">EV420DRAFT_1649660</name>
</gene>
<dbReference type="InterPro" id="IPR011009">
    <property type="entry name" value="Kinase-like_dom_sf"/>
</dbReference>
<keyword evidence="2" id="KW-1185">Reference proteome</keyword>
<evidence type="ECO:0000313" key="2">
    <source>
        <dbReference type="Proteomes" id="UP001175211"/>
    </source>
</evidence>
<protein>
    <recommendedName>
        <fullName evidence="3">Protein kinase domain-containing protein</fullName>
    </recommendedName>
</protein>